<dbReference type="PROSITE" id="PS50928">
    <property type="entry name" value="ABC_TM1"/>
    <property type="match status" value="2"/>
</dbReference>
<dbReference type="AlphaFoldDB" id="A0A7W9SL47"/>
<feature type="transmembrane region" description="Helical" evidence="5">
    <location>
        <begin position="506"/>
        <end position="527"/>
    </location>
</feature>
<evidence type="ECO:0000313" key="8">
    <source>
        <dbReference type="Proteomes" id="UP000520814"/>
    </source>
</evidence>
<keyword evidence="3 5" id="KW-1133">Transmembrane helix</keyword>
<evidence type="ECO:0000259" key="6">
    <source>
        <dbReference type="PROSITE" id="PS50928"/>
    </source>
</evidence>
<evidence type="ECO:0000256" key="4">
    <source>
        <dbReference type="ARBA" id="ARBA00023136"/>
    </source>
</evidence>
<dbReference type="Gene3D" id="1.10.3720.10">
    <property type="entry name" value="MetI-like"/>
    <property type="match status" value="2"/>
</dbReference>
<protein>
    <submittedName>
        <fullName evidence="7">ABC-type sugar transport system permease subunit</fullName>
    </submittedName>
</protein>
<name>A0A7W9SL47_ARMRO</name>
<keyword evidence="5" id="KW-0813">Transport</keyword>
<evidence type="ECO:0000256" key="1">
    <source>
        <dbReference type="ARBA" id="ARBA00004141"/>
    </source>
</evidence>
<feature type="transmembrane region" description="Helical" evidence="5">
    <location>
        <begin position="82"/>
        <end position="107"/>
    </location>
</feature>
<reference evidence="7 8" key="1">
    <citation type="submission" date="2020-08" db="EMBL/GenBank/DDBJ databases">
        <title>Genomic Encyclopedia of Type Strains, Phase IV (KMG-IV): sequencing the most valuable type-strain genomes for metagenomic binning, comparative biology and taxonomic classification.</title>
        <authorList>
            <person name="Goeker M."/>
        </authorList>
    </citation>
    <scope>NUCLEOTIDE SEQUENCE [LARGE SCALE GENOMIC DNA]</scope>
    <source>
        <strain evidence="7 8">DSM 23562</strain>
    </source>
</reference>
<feature type="transmembrane region" description="Helical" evidence="5">
    <location>
        <begin position="372"/>
        <end position="394"/>
    </location>
</feature>
<dbReference type="PANTHER" id="PTHR43759">
    <property type="entry name" value="TREHALOSE TRANSPORT SYSTEM PERMEASE PROTEIN SUGA"/>
    <property type="match status" value="1"/>
</dbReference>
<feature type="transmembrane region" description="Helical" evidence="5">
    <location>
        <begin position="472"/>
        <end position="494"/>
    </location>
</feature>
<accession>A0A7W9SL47</accession>
<dbReference type="InterPro" id="IPR052730">
    <property type="entry name" value="Sugar_ABC_transporter"/>
</dbReference>
<feature type="domain" description="ABC transmembrane type-1" evidence="6">
    <location>
        <begin position="82"/>
        <end position="295"/>
    </location>
</feature>
<dbReference type="GO" id="GO:0055085">
    <property type="term" value="P:transmembrane transport"/>
    <property type="evidence" value="ECO:0007669"/>
    <property type="project" value="InterPro"/>
</dbReference>
<dbReference type="SUPFAM" id="SSF160964">
    <property type="entry name" value="MalF N-terminal region-like"/>
    <property type="match status" value="1"/>
</dbReference>
<keyword evidence="2 5" id="KW-0812">Transmembrane</keyword>
<comment type="subcellular location">
    <subcellularLocation>
        <location evidence="5">Cell membrane</location>
        <topology evidence="5">Multi-pass membrane protein</topology>
    </subcellularLocation>
    <subcellularLocation>
        <location evidence="1">Membrane</location>
        <topology evidence="1">Multi-pass membrane protein</topology>
    </subcellularLocation>
</comment>
<feature type="transmembrane region" description="Helical" evidence="5">
    <location>
        <begin position="21"/>
        <end position="44"/>
    </location>
</feature>
<feature type="transmembrane region" description="Helical" evidence="5">
    <location>
        <begin position="557"/>
        <end position="578"/>
    </location>
</feature>
<organism evidence="7 8">
    <name type="scientific">Armatimonas rosea</name>
    <dbReference type="NCBI Taxonomy" id="685828"/>
    <lineage>
        <taxon>Bacteria</taxon>
        <taxon>Bacillati</taxon>
        <taxon>Armatimonadota</taxon>
        <taxon>Armatimonadia</taxon>
        <taxon>Armatimonadales</taxon>
        <taxon>Armatimonadaceae</taxon>
        <taxon>Armatimonas</taxon>
    </lineage>
</organism>
<dbReference type="RefSeq" id="WP_184192243.1">
    <property type="nucleotide sequence ID" value="NZ_JACHGW010000001.1"/>
</dbReference>
<dbReference type="PANTHER" id="PTHR43759:SF1">
    <property type="entry name" value="GLUCOSE IMPORT SYSTEM PERMEASE PROTEIN GLCT"/>
    <property type="match status" value="1"/>
</dbReference>
<dbReference type="SUPFAM" id="SSF161098">
    <property type="entry name" value="MetI-like"/>
    <property type="match status" value="2"/>
</dbReference>
<keyword evidence="8" id="KW-1185">Reference proteome</keyword>
<feature type="domain" description="ABC transmembrane type-1" evidence="6">
    <location>
        <begin position="435"/>
        <end position="631"/>
    </location>
</feature>
<dbReference type="Pfam" id="PF00528">
    <property type="entry name" value="BPD_transp_1"/>
    <property type="match status" value="2"/>
</dbReference>
<dbReference type="EMBL" id="JACHGW010000001">
    <property type="protein sequence ID" value="MBB6048605.1"/>
    <property type="molecule type" value="Genomic_DNA"/>
</dbReference>
<feature type="transmembrane region" description="Helical" evidence="5">
    <location>
        <begin position="613"/>
        <end position="631"/>
    </location>
</feature>
<feature type="transmembrane region" description="Helical" evidence="5">
    <location>
        <begin position="119"/>
        <end position="139"/>
    </location>
</feature>
<proteinExistence type="inferred from homology"/>
<feature type="transmembrane region" description="Helical" evidence="5">
    <location>
        <begin position="439"/>
        <end position="460"/>
    </location>
</feature>
<dbReference type="CDD" id="cd06261">
    <property type="entry name" value="TM_PBP2"/>
    <property type="match status" value="2"/>
</dbReference>
<feature type="transmembrane region" description="Helical" evidence="5">
    <location>
        <begin position="279"/>
        <end position="298"/>
    </location>
</feature>
<feature type="transmembrane region" description="Helical" evidence="5">
    <location>
        <begin position="215"/>
        <end position="235"/>
    </location>
</feature>
<dbReference type="InterPro" id="IPR000515">
    <property type="entry name" value="MetI-like"/>
</dbReference>
<evidence type="ECO:0000256" key="2">
    <source>
        <dbReference type="ARBA" id="ARBA00022692"/>
    </source>
</evidence>
<evidence type="ECO:0000256" key="3">
    <source>
        <dbReference type="ARBA" id="ARBA00022989"/>
    </source>
</evidence>
<comment type="similarity">
    <text evidence="5">Belongs to the binding-protein-dependent transport system permease family.</text>
</comment>
<gene>
    <name evidence="7" type="ORF">HNQ39_000367</name>
</gene>
<sequence length="647" mass="71195">MPNTDTVTTPASPKKALTDRAVANLFLLPTILLLVAMNIFPLFWSLGLSFTKFKANANKPAEWIANANYVEMMSREQVWHSFTTTAAFVLLAVGLQLAVGFGLAILLNRSFKLKGIVTTFFLLPMMLSSVVVGLFWRFLLDTNFGMINWLLGSVGLMDPKNPINWTDKDHALWSVVIADTWQWAPFVMLIALAGLASVPKTLYEAASVDRASEWFRFRFITMPFITPLLLIALLFRTLDSFKMFDLAWIMTERGATVETVSIQVFREALRNWNTGKACALAYIVLLVIIGLTNLYLMMMARVRGEAKLDAAPLFAPETPWLVGIQKAATPTLGILLLWGVFKAGGPLFVLGLAVLGGLIAATFSIPQKVRSVLATIGIAVALFVYLFPLGWMIATSLKQYTDVNAMPPKFAFTPTGANYAAIFSSVDGKKFLGQMGNSLLVSVVSTLIAVFMGTLAAYTFSRFKIKAKGDALFFILSTRMLPPVVVLVPVYLMYQLIEQKTGIKLLNTLFGLGLLYTTVGVAFATWLMKGFTDDVPPEYEEAALLDRYSRLRAMQKTVLPLVIPGMATTAVFVFLNAWNEYAFGYFLSGLEPLTAPPSITAVIGGGSIPWNEVAARAMVFLLPAAVFTFLMRNHLLRGMTFGAIKGR</sequence>
<dbReference type="Proteomes" id="UP000520814">
    <property type="component" value="Unassembled WGS sequence"/>
</dbReference>
<keyword evidence="7" id="KW-0762">Sugar transport</keyword>
<keyword evidence="4 5" id="KW-0472">Membrane</keyword>
<feature type="transmembrane region" description="Helical" evidence="5">
    <location>
        <begin position="183"/>
        <end position="203"/>
    </location>
</feature>
<comment type="caution">
    <text evidence="7">The sequence shown here is derived from an EMBL/GenBank/DDBJ whole genome shotgun (WGS) entry which is preliminary data.</text>
</comment>
<evidence type="ECO:0000256" key="5">
    <source>
        <dbReference type="RuleBase" id="RU363032"/>
    </source>
</evidence>
<dbReference type="InterPro" id="IPR035906">
    <property type="entry name" value="MetI-like_sf"/>
</dbReference>
<evidence type="ECO:0000313" key="7">
    <source>
        <dbReference type="EMBL" id="MBB6048605.1"/>
    </source>
</evidence>
<dbReference type="GO" id="GO:0005886">
    <property type="term" value="C:plasma membrane"/>
    <property type="evidence" value="ECO:0007669"/>
    <property type="project" value="UniProtKB-SubCell"/>
</dbReference>